<evidence type="ECO:0000259" key="15">
    <source>
        <dbReference type="Pfam" id="PF00593"/>
    </source>
</evidence>
<evidence type="ECO:0000313" key="17">
    <source>
        <dbReference type="EMBL" id="RIV44082.1"/>
    </source>
</evidence>
<organism evidence="17 19">
    <name type="scientific">Flagellimonas pelagia</name>
    <dbReference type="NCBI Taxonomy" id="2306998"/>
    <lineage>
        <taxon>Bacteria</taxon>
        <taxon>Pseudomonadati</taxon>
        <taxon>Bacteroidota</taxon>
        <taxon>Flavobacteriia</taxon>
        <taxon>Flavobacteriales</taxon>
        <taxon>Flavobacteriaceae</taxon>
        <taxon>Flagellimonas</taxon>
    </lineage>
</organism>
<comment type="subcellular location">
    <subcellularLocation>
        <location evidence="1 12">Cell outer membrane</location>
        <topology evidence="1 12">Multi-pass membrane protein</topology>
    </subcellularLocation>
</comment>
<evidence type="ECO:0000313" key="18">
    <source>
        <dbReference type="EMBL" id="TXJ93987.1"/>
    </source>
</evidence>
<dbReference type="AlphaFoldDB" id="A0A3A1NG43"/>
<evidence type="ECO:0000313" key="19">
    <source>
        <dbReference type="Proteomes" id="UP000266691"/>
    </source>
</evidence>
<evidence type="ECO:0000256" key="6">
    <source>
        <dbReference type="ARBA" id="ARBA00022729"/>
    </source>
</evidence>
<keyword evidence="11 12" id="KW-0998">Cell outer membrane</keyword>
<accession>A0A3A1NG43</accession>
<evidence type="ECO:0000256" key="10">
    <source>
        <dbReference type="ARBA" id="ARBA00023136"/>
    </source>
</evidence>
<keyword evidence="7" id="KW-0408">Iron</keyword>
<dbReference type="PROSITE" id="PS52016">
    <property type="entry name" value="TONB_DEPENDENT_REC_3"/>
    <property type="match status" value="1"/>
</dbReference>
<dbReference type="Gene3D" id="2.40.170.20">
    <property type="entry name" value="TonB-dependent receptor, beta-barrel domain"/>
    <property type="match status" value="1"/>
</dbReference>
<gene>
    <name evidence="17" type="ORF">D2V05_11345</name>
    <name evidence="18" type="ORF">FQ017_11235</name>
</gene>
<evidence type="ECO:0000256" key="4">
    <source>
        <dbReference type="ARBA" id="ARBA00022496"/>
    </source>
</evidence>
<name>A0A3A1NG43_9FLAO</name>
<dbReference type="GO" id="GO:0015344">
    <property type="term" value="F:siderophore uptake transmembrane transporter activity"/>
    <property type="evidence" value="ECO:0007669"/>
    <property type="project" value="TreeGrafter"/>
</dbReference>
<protein>
    <submittedName>
        <fullName evidence="17">TonB-dependent receptor</fullName>
    </submittedName>
</protein>
<evidence type="ECO:0000313" key="20">
    <source>
        <dbReference type="Proteomes" id="UP000321621"/>
    </source>
</evidence>
<keyword evidence="2 12" id="KW-0813">Transport</keyword>
<evidence type="ECO:0000256" key="2">
    <source>
        <dbReference type="ARBA" id="ARBA00022448"/>
    </source>
</evidence>
<dbReference type="PANTHER" id="PTHR32552:SF68">
    <property type="entry name" value="FERRICHROME OUTER MEMBRANE TRANSPORTER_PHAGE RECEPTOR"/>
    <property type="match status" value="1"/>
</dbReference>
<dbReference type="PANTHER" id="PTHR32552">
    <property type="entry name" value="FERRICHROME IRON RECEPTOR-RELATED"/>
    <property type="match status" value="1"/>
</dbReference>
<feature type="chain" id="PRO_5017345729" evidence="14">
    <location>
        <begin position="22"/>
        <end position="724"/>
    </location>
</feature>
<feature type="domain" description="TonB-dependent receptor plug" evidence="16">
    <location>
        <begin position="47"/>
        <end position="155"/>
    </location>
</feature>
<dbReference type="Proteomes" id="UP000321621">
    <property type="component" value="Unassembled WGS sequence"/>
</dbReference>
<dbReference type="EMBL" id="QXFI01000026">
    <property type="protein sequence ID" value="RIV44082.1"/>
    <property type="molecule type" value="Genomic_DNA"/>
</dbReference>
<feature type="domain" description="TonB-dependent receptor-like beta-barrel" evidence="15">
    <location>
        <begin position="238"/>
        <end position="675"/>
    </location>
</feature>
<keyword evidence="5 12" id="KW-0812">Transmembrane</keyword>
<dbReference type="OrthoDB" id="9761152at2"/>
<keyword evidence="3 12" id="KW-1134">Transmembrane beta strand</keyword>
<dbReference type="InterPro" id="IPR036942">
    <property type="entry name" value="Beta-barrel_TonB_sf"/>
</dbReference>
<proteinExistence type="inferred from homology"/>
<evidence type="ECO:0000256" key="11">
    <source>
        <dbReference type="ARBA" id="ARBA00023237"/>
    </source>
</evidence>
<dbReference type="SUPFAM" id="SSF56935">
    <property type="entry name" value="Porins"/>
    <property type="match status" value="1"/>
</dbReference>
<keyword evidence="4" id="KW-0410">Iron transport</keyword>
<keyword evidence="6 14" id="KW-0732">Signal</keyword>
<dbReference type="InterPro" id="IPR037066">
    <property type="entry name" value="Plug_dom_sf"/>
</dbReference>
<dbReference type="InterPro" id="IPR000531">
    <property type="entry name" value="Beta-barrel_TonB"/>
</dbReference>
<dbReference type="Pfam" id="PF07715">
    <property type="entry name" value="Plug"/>
    <property type="match status" value="1"/>
</dbReference>
<comment type="caution">
    <text evidence="17">The sequence shown here is derived from an EMBL/GenBank/DDBJ whole genome shotgun (WGS) entry which is preliminary data.</text>
</comment>
<evidence type="ECO:0000256" key="13">
    <source>
        <dbReference type="RuleBase" id="RU003357"/>
    </source>
</evidence>
<keyword evidence="20" id="KW-1185">Reference proteome</keyword>
<sequence length="724" mass="81897">MKTLFTTLALCGLGLTMSAQQEEPADTLEGKKVVLDEVLVQAVRVTKEFPITFSNLEKEDITPRNLGQDVPILMNFMPAVVTTSDAGAGIGYTSIRVRGSDATRVNVTINGVPYNDAESQGTFWVNMPDFSSSTQSLQLQRGVGTSTNGAGAFGASLNMLTDAFSEEAYAKVSSSIGSFNTLRNNVKFSTGLLNDHVEFSGRISRITSDGYVDRASSKLDAYFLQGVYKDDNTLVKALLFGGHEVTYQAWDGVTAEQLENDRTFNPVGMYTDENGNIQFYDKEEDNYKQDHFQLHWNETWSPEWTTHLALHYTRGRGYFEQYKEDEDFSDYGLEPITVDGEPLESTDLIRRRWLDNDFYGTVFSATYDKNNLKLILGGGYNEYKGDHFGEIIWAQYASNSEIRDRYYDDNSTKTDLNGYAKVNYQLNNKWSVFGDVQYRRVGYEANGEDTGLVDDTFNFFNPKTGVTFDLNRNNNFYFSYARANREPNRNDYESGSPRPEKLNDFELGWRYVSQDFQLNANVYYMRYKDQLVLTGELNDVGAPLRANVGDSYRLGLELDANLRFAQKFLWRPNLALSDNRNLDFYFQRDGLLQDLGNTHIAYSPQLIAGNILTYQPHENFQVSLLSKFVGKQYMGNIDSEGSTLDSYTQTDFNVQYVIETNAFVKSIVLSGLVNNIFDADIVSNGYFYTYDDDFSNPGTVTTIEGAGYYPQAGINFLLGATFNF</sequence>
<evidence type="ECO:0000256" key="5">
    <source>
        <dbReference type="ARBA" id="ARBA00022692"/>
    </source>
</evidence>
<evidence type="ECO:0000259" key="16">
    <source>
        <dbReference type="Pfam" id="PF07715"/>
    </source>
</evidence>
<evidence type="ECO:0000256" key="12">
    <source>
        <dbReference type="PROSITE-ProRule" id="PRU01360"/>
    </source>
</evidence>
<evidence type="ECO:0000256" key="3">
    <source>
        <dbReference type="ARBA" id="ARBA00022452"/>
    </source>
</evidence>
<dbReference type="RefSeq" id="WP_119647781.1">
    <property type="nucleotide sequence ID" value="NZ_QXFI01000026.1"/>
</dbReference>
<evidence type="ECO:0000256" key="9">
    <source>
        <dbReference type="ARBA" id="ARBA00023077"/>
    </source>
</evidence>
<dbReference type="Gene3D" id="2.170.130.10">
    <property type="entry name" value="TonB-dependent receptor, plug domain"/>
    <property type="match status" value="1"/>
</dbReference>
<evidence type="ECO:0000256" key="8">
    <source>
        <dbReference type="ARBA" id="ARBA00023065"/>
    </source>
</evidence>
<evidence type="ECO:0000256" key="14">
    <source>
        <dbReference type="SAM" id="SignalP"/>
    </source>
</evidence>
<keyword evidence="17" id="KW-0675">Receptor</keyword>
<evidence type="ECO:0000256" key="7">
    <source>
        <dbReference type="ARBA" id="ARBA00023004"/>
    </source>
</evidence>
<comment type="similarity">
    <text evidence="12 13">Belongs to the TonB-dependent receptor family.</text>
</comment>
<dbReference type="EMBL" id="VNWK01000026">
    <property type="protein sequence ID" value="TXJ93987.1"/>
    <property type="molecule type" value="Genomic_DNA"/>
</dbReference>
<dbReference type="InterPro" id="IPR039426">
    <property type="entry name" value="TonB-dep_rcpt-like"/>
</dbReference>
<dbReference type="GO" id="GO:0009279">
    <property type="term" value="C:cell outer membrane"/>
    <property type="evidence" value="ECO:0007669"/>
    <property type="project" value="UniProtKB-SubCell"/>
</dbReference>
<reference evidence="17 19" key="1">
    <citation type="submission" date="2018-08" db="EMBL/GenBank/DDBJ databases">
        <title>Proposal of Muricauda 72 sp.nov. and Muricauda NH166 sp.nov., isolated from seawater.</title>
        <authorList>
            <person name="Cheng H."/>
            <person name="Wu Y.-H."/>
            <person name="Guo L.-L."/>
            <person name="Xu X.-W."/>
        </authorList>
    </citation>
    <scope>NUCLEOTIDE SEQUENCE [LARGE SCALE GENOMIC DNA]</scope>
    <source>
        <strain evidence="17 19">72</strain>
    </source>
</reference>
<keyword evidence="8" id="KW-0406">Ion transport</keyword>
<feature type="signal peptide" evidence="14">
    <location>
        <begin position="1"/>
        <end position="21"/>
    </location>
</feature>
<dbReference type="InterPro" id="IPR012910">
    <property type="entry name" value="Plug_dom"/>
</dbReference>
<reference evidence="18 20" key="2">
    <citation type="submission" date="2019-07" db="EMBL/GenBank/DDBJ databases">
        <title>Draft genome of two Muricauda strains isolated from deep sea.</title>
        <authorList>
            <person name="Sun C."/>
        </authorList>
    </citation>
    <scope>NUCLEOTIDE SEQUENCE [LARGE SCALE GENOMIC DNA]</scope>
    <source>
        <strain evidence="18 20">72</strain>
    </source>
</reference>
<keyword evidence="9 13" id="KW-0798">TonB box</keyword>
<dbReference type="Proteomes" id="UP000266691">
    <property type="component" value="Unassembled WGS sequence"/>
</dbReference>
<evidence type="ECO:0000256" key="1">
    <source>
        <dbReference type="ARBA" id="ARBA00004571"/>
    </source>
</evidence>
<keyword evidence="10 12" id="KW-0472">Membrane</keyword>
<dbReference type="Pfam" id="PF00593">
    <property type="entry name" value="TonB_dep_Rec_b-barrel"/>
    <property type="match status" value="1"/>
</dbReference>